<accession>A0A2K0WF79</accession>
<evidence type="ECO:0000313" key="4">
    <source>
        <dbReference type="Proteomes" id="UP000236664"/>
    </source>
</evidence>
<dbReference type="Proteomes" id="UP000236664">
    <property type="component" value="Unassembled WGS sequence"/>
</dbReference>
<sequence>MGSRISLSVSWLCLLLTASALPAPDPSSCISEISLPTITLRPSKGIYENVYTRQYQELASQGLTVATYTFTQTCSTINCPIPLETTPPAGFTQAVVADGSLTATLTFPTESLAAYSAAGYSVKPVNTAFPMKHDSGAGSTPTSSTSRNSGSSSNNADKIPSYFDRNKPTSSVGPFTPLPSPSSSTGILTLDPSTSGLPTFGDASNKDNSGSDGQQFVVVNAAGAEKPNVIIFILRISAGVLIAILV</sequence>
<organism evidence="3 4">
    <name type="scientific">Gibberella nygamai</name>
    <name type="common">Bean root rot disease fungus</name>
    <name type="synonym">Fusarium nygamai</name>
    <dbReference type="NCBI Taxonomy" id="42673"/>
    <lineage>
        <taxon>Eukaryota</taxon>
        <taxon>Fungi</taxon>
        <taxon>Dikarya</taxon>
        <taxon>Ascomycota</taxon>
        <taxon>Pezizomycotina</taxon>
        <taxon>Sordariomycetes</taxon>
        <taxon>Hypocreomycetidae</taxon>
        <taxon>Hypocreales</taxon>
        <taxon>Nectriaceae</taxon>
        <taxon>Fusarium</taxon>
        <taxon>Fusarium fujikuroi species complex</taxon>
    </lineage>
</organism>
<gene>
    <name evidence="3" type="ORF">FNYG_05752</name>
</gene>
<feature type="compositionally biased region" description="Low complexity" evidence="1">
    <location>
        <begin position="139"/>
        <end position="155"/>
    </location>
</feature>
<feature type="compositionally biased region" description="Low complexity" evidence="1">
    <location>
        <begin position="181"/>
        <end position="190"/>
    </location>
</feature>
<keyword evidence="2" id="KW-0732">Signal</keyword>
<evidence type="ECO:0000256" key="1">
    <source>
        <dbReference type="SAM" id="MobiDB-lite"/>
    </source>
</evidence>
<feature type="signal peptide" evidence="2">
    <location>
        <begin position="1"/>
        <end position="20"/>
    </location>
</feature>
<keyword evidence="4" id="KW-1185">Reference proteome</keyword>
<evidence type="ECO:0000256" key="2">
    <source>
        <dbReference type="SAM" id="SignalP"/>
    </source>
</evidence>
<comment type="caution">
    <text evidence="3">The sequence shown here is derived from an EMBL/GenBank/DDBJ whole genome shotgun (WGS) entry which is preliminary data.</text>
</comment>
<feature type="chain" id="PRO_5014330117" evidence="2">
    <location>
        <begin position="21"/>
        <end position="246"/>
    </location>
</feature>
<dbReference type="OrthoDB" id="5093082at2759"/>
<reference evidence="3 4" key="1">
    <citation type="submission" date="2017-06" db="EMBL/GenBank/DDBJ databases">
        <title>Genome of Fusarium nygamai isolate CS10214.</title>
        <authorList>
            <person name="Gardiner D.M."/>
            <person name="Obanor F."/>
            <person name="Kazan K."/>
        </authorList>
    </citation>
    <scope>NUCLEOTIDE SEQUENCE [LARGE SCALE GENOMIC DNA]</scope>
    <source>
        <strain evidence="3 4">CS10214</strain>
    </source>
</reference>
<name>A0A2K0WF79_GIBNY</name>
<feature type="region of interest" description="Disordered" evidence="1">
    <location>
        <begin position="132"/>
        <end position="191"/>
    </location>
</feature>
<dbReference type="AlphaFoldDB" id="A0A2K0WF79"/>
<evidence type="ECO:0000313" key="3">
    <source>
        <dbReference type="EMBL" id="PNP80937.1"/>
    </source>
</evidence>
<protein>
    <submittedName>
        <fullName evidence="3">Uncharacterized protein</fullName>
    </submittedName>
</protein>
<proteinExistence type="predicted"/>
<dbReference type="EMBL" id="MTQA01000072">
    <property type="protein sequence ID" value="PNP80937.1"/>
    <property type="molecule type" value="Genomic_DNA"/>
</dbReference>
<dbReference type="STRING" id="42673.A0A2K0WF79"/>